<dbReference type="AlphaFoldDB" id="A0A388M3E6"/>
<comment type="caution">
    <text evidence="2">The sequence shown here is derived from an EMBL/GenBank/DDBJ whole genome shotgun (WGS) entry which is preliminary data.</text>
</comment>
<keyword evidence="3" id="KW-1185">Reference proteome</keyword>
<dbReference type="EMBL" id="BFEA01000716">
    <property type="protein sequence ID" value="GBG89094.1"/>
    <property type="molecule type" value="Genomic_DNA"/>
</dbReference>
<dbReference type="GO" id="GO:0003735">
    <property type="term" value="F:structural constituent of ribosome"/>
    <property type="evidence" value="ECO:0007669"/>
    <property type="project" value="InterPro"/>
</dbReference>
<dbReference type="InterPro" id="IPR020526">
    <property type="entry name" value="Ribosomal_cL38"/>
</dbReference>
<dbReference type="GO" id="GO:0019843">
    <property type="term" value="F:rRNA binding"/>
    <property type="evidence" value="ECO:0007669"/>
    <property type="project" value="InterPro"/>
</dbReference>
<dbReference type="GO" id="GO:0006412">
    <property type="term" value="P:translation"/>
    <property type="evidence" value="ECO:0007669"/>
    <property type="project" value="InterPro"/>
</dbReference>
<reference evidence="2 3" key="1">
    <citation type="journal article" date="2018" name="Cell">
        <title>The Chara Genome: Secondary Complexity and Implications for Plant Terrestrialization.</title>
        <authorList>
            <person name="Nishiyama T."/>
            <person name="Sakayama H."/>
            <person name="Vries J.D."/>
            <person name="Buschmann H."/>
            <person name="Saint-Marcoux D."/>
            <person name="Ullrich K.K."/>
            <person name="Haas F.B."/>
            <person name="Vanderstraeten L."/>
            <person name="Becker D."/>
            <person name="Lang D."/>
            <person name="Vosolsobe S."/>
            <person name="Rombauts S."/>
            <person name="Wilhelmsson P.K.I."/>
            <person name="Janitza P."/>
            <person name="Kern R."/>
            <person name="Heyl A."/>
            <person name="Rumpler F."/>
            <person name="Villalobos L.I.A.C."/>
            <person name="Clay J.M."/>
            <person name="Skokan R."/>
            <person name="Toyoda A."/>
            <person name="Suzuki Y."/>
            <person name="Kagoshima H."/>
            <person name="Schijlen E."/>
            <person name="Tajeshwar N."/>
            <person name="Catarino B."/>
            <person name="Hetherington A.J."/>
            <person name="Saltykova A."/>
            <person name="Bonnot C."/>
            <person name="Breuninger H."/>
            <person name="Symeonidi A."/>
            <person name="Radhakrishnan G.V."/>
            <person name="Van Nieuwerburgh F."/>
            <person name="Deforce D."/>
            <person name="Chang C."/>
            <person name="Karol K.G."/>
            <person name="Hedrich R."/>
            <person name="Ulvskov P."/>
            <person name="Glockner G."/>
            <person name="Delwiche C.F."/>
            <person name="Petrasek J."/>
            <person name="Van de Peer Y."/>
            <person name="Friml J."/>
            <person name="Beilby M."/>
            <person name="Dolan L."/>
            <person name="Kohara Y."/>
            <person name="Sugano S."/>
            <person name="Fujiyama A."/>
            <person name="Delaux P.-M."/>
            <person name="Quint M."/>
            <person name="TheiBen G."/>
            <person name="Hagemann M."/>
            <person name="Harholt J."/>
            <person name="Dunand C."/>
            <person name="Zachgo S."/>
            <person name="Langdale J."/>
            <person name="Maumus F."/>
            <person name="Straeten D.V.D."/>
            <person name="Gould S.B."/>
            <person name="Rensing S.A."/>
        </authorList>
    </citation>
    <scope>NUCLEOTIDE SEQUENCE [LARGE SCALE GENOMIC DNA]</scope>
    <source>
        <strain evidence="2 3">S276</strain>
    </source>
</reference>
<gene>
    <name evidence="2" type="ORF">CBR_g48804</name>
</gene>
<accession>A0A388M3E6</accession>
<dbReference type="PANTHER" id="PTHR36798:SF2">
    <property type="entry name" value="LARGE RIBOSOMAL SUBUNIT PROTEIN CL38"/>
    <property type="match status" value="1"/>
</dbReference>
<protein>
    <submittedName>
        <fullName evidence="2">Uncharacterized protein</fullName>
    </submittedName>
</protein>
<proteinExistence type="predicted"/>
<name>A0A388M3E6_CHABU</name>
<organism evidence="2 3">
    <name type="scientific">Chara braunii</name>
    <name type="common">Braun's stonewort</name>
    <dbReference type="NCBI Taxonomy" id="69332"/>
    <lineage>
        <taxon>Eukaryota</taxon>
        <taxon>Viridiplantae</taxon>
        <taxon>Streptophyta</taxon>
        <taxon>Charophyceae</taxon>
        <taxon>Charales</taxon>
        <taxon>Characeae</taxon>
        <taxon>Chara</taxon>
    </lineage>
</organism>
<feature type="compositionally biased region" description="Basic residues" evidence="1">
    <location>
        <begin position="51"/>
        <end position="67"/>
    </location>
</feature>
<dbReference type="Pfam" id="PF17257">
    <property type="entry name" value="DUF5323"/>
    <property type="match status" value="1"/>
</dbReference>
<dbReference type="Proteomes" id="UP000265515">
    <property type="component" value="Unassembled WGS sequence"/>
</dbReference>
<evidence type="ECO:0000256" key="1">
    <source>
        <dbReference type="SAM" id="MobiDB-lite"/>
    </source>
</evidence>
<dbReference type="STRING" id="69332.A0A388M3E6"/>
<evidence type="ECO:0000313" key="3">
    <source>
        <dbReference type="Proteomes" id="UP000265515"/>
    </source>
</evidence>
<sequence>MASAVLASAASSVFAGLSIRGTEVLRLQSSGASSTSESLDVRCLRVDMAHHPQKKGTAHHRKTRPKKLQPYDRNRKPAVYEPLPPAPPLYAIDVEGMEEREREKELAMAGQAAAQ</sequence>
<feature type="region of interest" description="Disordered" evidence="1">
    <location>
        <begin position="49"/>
        <end position="85"/>
    </location>
</feature>
<dbReference type="GO" id="GO:0005840">
    <property type="term" value="C:ribosome"/>
    <property type="evidence" value="ECO:0007669"/>
    <property type="project" value="InterPro"/>
</dbReference>
<dbReference type="PANTHER" id="PTHR36798">
    <property type="entry name" value="50S RIBOSOMAL PROTEIN 6, CHLOROPLASTIC"/>
    <property type="match status" value="1"/>
</dbReference>
<dbReference type="Gramene" id="GBG89094">
    <property type="protein sequence ID" value="GBG89094"/>
    <property type="gene ID" value="CBR_g48804"/>
</dbReference>
<evidence type="ECO:0000313" key="2">
    <source>
        <dbReference type="EMBL" id="GBG89094.1"/>
    </source>
</evidence>
<dbReference type="OrthoDB" id="1848184at2759"/>
<dbReference type="GO" id="GO:0009507">
    <property type="term" value="C:chloroplast"/>
    <property type="evidence" value="ECO:0007669"/>
    <property type="project" value="InterPro"/>
</dbReference>